<dbReference type="InterPro" id="IPR001898">
    <property type="entry name" value="SLC13A/DASS"/>
</dbReference>
<comment type="subcellular location">
    <subcellularLocation>
        <location evidence="1">Membrane</location>
        <topology evidence="1">Multi-pass membrane protein</topology>
    </subcellularLocation>
</comment>
<proteinExistence type="inferred from homology"/>
<keyword evidence="8" id="KW-1185">Reference proteome</keyword>
<dbReference type="GO" id="GO:0005310">
    <property type="term" value="F:dicarboxylic acid transmembrane transporter activity"/>
    <property type="evidence" value="ECO:0007669"/>
    <property type="project" value="UniProtKB-ARBA"/>
</dbReference>
<evidence type="ECO:0000256" key="3">
    <source>
        <dbReference type="ARBA" id="ARBA00022692"/>
    </source>
</evidence>
<keyword evidence="3 6" id="KW-0812">Transmembrane</keyword>
<gene>
    <name evidence="7" type="ORF">MCOR_13009</name>
</gene>
<evidence type="ECO:0000256" key="6">
    <source>
        <dbReference type="SAM" id="Phobius"/>
    </source>
</evidence>
<keyword evidence="4 6" id="KW-1133">Transmembrane helix</keyword>
<reference evidence="7 8" key="1">
    <citation type="submission" date="2020-06" db="EMBL/GenBank/DDBJ databases">
        <authorList>
            <person name="Li R."/>
            <person name="Bekaert M."/>
        </authorList>
    </citation>
    <scope>NUCLEOTIDE SEQUENCE [LARGE SCALE GENOMIC DNA]</scope>
    <source>
        <strain evidence="8">wild</strain>
    </source>
</reference>
<dbReference type="PANTHER" id="PTHR10283:SF82">
    <property type="entry name" value="SOLUTE CARRIER FAMILY 13 MEMBER 2"/>
    <property type="match status" value="1"/>
</dbReference>
<dbReference type="PANTHER" id="PTHR10283">
    <property type="entry name" value="SOLUTE CARRIER FAMILY 13 MEMBER"/>
    <property type="match status" value="1"/>
</dbReference>
<dbReference type="GO" id="GO:0015556">
    <property type="term" value="F:C4-dicarboxylate transmembrane transporter activity"/>
    <property type="evidence" value="ECO:0007669"/>
    <property type="project" value="UniProtKB-ARBA"/>
</dbReference>
<dbReference type="Proteomes" id="UP000507470">
    <property type="component" value="Unassembled WGS sequence"/>
</dbReference>
<feature type="transmembrane region" description="Helical" evidence="6">
    <location>
        <begin position="22"/>
        <end position="39"/>
    </location>
</feature>
<evidence type="ECO:0000313" key="8">
    <source>
        <dbReference type="Proteomes" id="UP000507470"/>
    </source>
</evidence>
<sequence length="279" mass="32339">MYETIDNKKDNYSCNNIETKDVSMLFLGGLMMAVAIEHWNIHNRLALRFLLLVGSEPRCFAQAAVIGHFIILAVLWITRDLGGAGGWGDIFPPKTVTDSTPSILISCSLFIFPSRVPDIFCLNKGKHEPISPLVPWKVAEKNLPWGVMILLGGGFAIAHISEHLSTCTYYDRERTGRMMTLCTHYDRERTARMMTLSTYYVRERTDRMMTLCTHYDRERTARMKTLCTHYDRERAARMMTLCPHYDRERTTRMMTLCTHYDKERTARMLTLCHLLSCYQ</sequence>
<dbReference type="GO" id="GO:0005886">
    <property type="term" value="C:plasma membrane"/>
    <property type="evidence" value="ECO:0007669"/>
    <property type="project" value="TreeGrafter"/>
</dbReference>
<evidence type="ECO:0000256" key="5">
    <source>
        <dbReference type="ARBA" id="ARBA00023136"/>
    </source>
</evidence>
<dbReference type="AlphaFoldDB" id="A0A6J8AYE1"/>
<dbReference type="EMBL" id="CACVKT020002176">
    <property type="protein sequence ID" value="CAC5376303.1"/>
    <property type="molecule type" value="Genomic_DNA"/>
</dbReference>
<evidence type="ECO:0000256" key="4">
    <source>
        <dbReference type="ARBA" id="ARBA00022989"/>
    </source>
</evidence>
<organism evidence="7 8">
    <name type="scientific">Mytilus coruscus</name>
    <name type="common">Sea mussel</name>
    <dbReference type="NCBI Taxonomy" id="42192"/>
    <lineage>
        <taxon>Eukaryota</taxon>
        <taxon>Metazoa</taxon>
        <taxon>Spiralia</taxon>
        <taxon>Lophotrochozoa</taxon>
        <taxon>Mollusca</taxon>
        <taxon>Bivalvia</taxon>
        <taxon>Autobranchia</taxon>
        <taxon>Pteriomorphia</taxon>
        <taxon>Mytilida</taxon>
        <taxon>Mytiloidea</taxon>
        <taxon>Mytilidae</taxon>
        <taxon>Mytilinae</taxon>
        <taxon>Mytilus</taxon>
    </lineage>
</organism>
<protein>
    <submittedName>
        <fullName evidence="7">SLC13A2_3_5</fullName>
    </submittedName>
</protein>
<evidence type="ECO:0000256" key="2">
    <source>
        <dbReference type="ARBA" id="ARBA00006772"/>
    </source>
</evidence>
<name>A0A6J8AYE1_MYTCO</name>
<evidence type="ECO:0000313" key="7">
    <source>
        <dbReference type="EMBL" id="CAC5376303.1"/>
    </source>
</evidence>
<dbReference type="OrthoDB" id="6493944at2759"/>
<keyword evidence="5 6" id="KW-0472">Membrane</keyword>
<evidence type="ECO:0000256" key="1">
    <source>
        <dbReference type="ARBA" id="ARBA00004141"/>
    </source>
</evidence>
<comment type="similarity">
    <text evidence="2">Belongs to the SLC13A/DASS transporter (TC 2.A.47) family. NADC subfamily.</text>
</comment>
<dbReference type="Pfam" id="PF00939">
    <property type="entry name" value="Na_sulph_symp"/>
    <property type="match status" value="1"/>
</dbReference>
<accession>A0A6J8AYE1</accession>